<feature type="compositionally biased region" description="Polar residues" evidence="2">
    <location>
        <begin position="70"/>
        <end position="100"/>
    </location>
</feature>
<dbReference type="InterPro" id="IPR000242">
    <property type="entry name" value="PTP_cat"/>
</dbReference>
<dbReference type="SMART" id="SM00404">
    <property type="entry name" value="PTPc_motif"/>
    <property type="match status" value="1"/>
</dbReference>
<dbReference type="InterPro" id="IPR016130">
    <property type="entry name" value="Tyr_Pase_AS"/>
</dbReference>
<dbReference type="SMART" id="SM00194">
    <property type="entry name" value="PTPc"/>
    <property type="match status" value="1"/>
</dbReference>
<protein>
    <submittedName>
        <fullName evidence="5">Tyrosine-protein phosphatase 2</fullName>
    </submittedName>
</protein>
<dbReference type="Gene3D" id="3.90.190.10">
    <property type="entry name" value="Protein tyrosine phosphatase superfamily"/>
    <property type="match status" value="1"/>
</dbReference>
<dbReference type="EMBL" id="JPOX01000006">
    <property type="protein sequence ID" value="KFX50699.1"/>
    <property type="molecule type" value="Genomic_DNA"/>
</dbReference>
<feature type="compositionally biased region" description="Basic and acidic residues" evidence="2">
    <location>
        <begin position="580"/>
        <end position="592"/>
    </location>
</feature>
<dbReference type="GO" id="GO:0004725">
    <property type="term" value="F:protein tyrosine phosphatase activity"/>
    <property type="evidence" value="ECO:0007669"/>
    <property type="project" value="InterPro"/>
</dbReference>
<accession>A0A093VL33</accession>
<comment type="similarity">
    <text evidence="1">Belongs to the protein-tyrosine phosphatase family. Non-receptor class subfamily.</text>
</comment>
<feature type="region of interest" description="Disordered" evidence="2">
    <location>
        <begin position="61"/>
        <end position="149"/>
    </location>
</feature>
<name>A0A093VL33_TALMA</name>
<feature type="non-terminal residue" evidence="5">
    <location>
        <position position="1"/>
    </location>
</feature>
<evidence type="ECO:0000256" key="1">
    <source>
        <dbReference type="ARBA" id="ARBA00009649"/>
    </source>
</evidence>
<dbReference type="CDD" id="cd18533">
    <property type="entry name" value="PTP_fungal"/>
    <property type="match status" value="1"/>
</dbReference>
<evidence type="ECO:0000259" key="3">
    <source>
        <dbReference type="PROSITE" id="PS50055"/>
    </source>
</evidence>
<dbReference type="PROSITE" id="PS50055">
    <property type="entry name" value="TYR_PHOSPHATASE_PTP"/>
    <property type="match status" value="1"/>
</dbReference>
<dbReference type="PRINTS" id="PR00700">
    <property type="entry name" value="PRTYPHPHTASE"/>
</dbReference>
<evidence type="ECO:0000256" key="2">
    <source>
        <dbReference type="SAM" id="MobiDB-lite"/>
    </source>
</evidence>
<reference key="1">
    <citation type="journal article" date="2014" name="PLoS Genet.">
        <title>Signature Gene Expression Reveals Novel Clues to the Molecular Mechanisms of Dimorphic Transition in Penicillium marneffei.</title>
        <authorList>
            <person name="Yang E."/>
            <person name="Wang G."/>
            <person name="Cai J."/>
            <person name="Woo P.C."/>
            <person name="Lau S.K."/>
            <person name="Yuen K.-Y."/>
            <person name="Chow W.-N."/>
            <person name="Lin X."/>
        </authorList>
    </citation>
    <scope>NUCLEOTIDE SEQUENCE [LARGE SCALE GENOMIC DNA]</scope>
    <source>
        <strain>PM1</strain>
    </source>
</reference>
<dbReference type="InterPro" id="IPR003595">
    <property type="entry name" value="Tyr_Pase_cat"/>
</dbReference>
<feature type="region of interest" description="Disordered" evidence="2">
    <location>
        <begin position="571"/>
        <end position="608"/>
    </location>
</feature>
<dbReference type="InterPro" id="IPR000387">
    <property type="entry name" value="Tyr_Pase_dom"/>
</dbReference>
<dbReference type="InterPro" id="IPR029021">
    <property type="entry name" value="Prot-tyrosine_phosphatase-like"/>
</dbReference>
<feature type="region of interest" description="Disordered" evidence="2">
    <location>
        <begin position="375"/>
        <end position="401"/>
    </location>
</feature>
<evidence type="ECO:0000259" key="4">
    <source>
        <dbReference type="PROSITE" id="PS50056"/>
    </source>
</evidence>
<dbReference type="PANTHER" id="PTHR19134:SF449">
    <property type="entry name" value="TYROSINE-PROTEIN PHOSPHATASE 1"/>
    <property type="match status" value="1"/>
</dbReference>
<reference evidence="5" key="2">
    <citation type="journal article" date="2014" name="PLoS Genet.">
        <title>Signature gene expression reveals novel clues to the molecular mechanisms of dimorphic transition in Penicillium marneffei.</title>
        <authorList>
            <person name="Yang E."/>
            <person name="Wang G."/>
            <person name="Cai J."/>
            <person name="Woo P.C."/>
            <person name="Lau S.K."/>
            <person name="Yuen K.-Y."/>
            <person name="Chow W.-N."/>
            <person name="Lin X."/>
        </authorList>
    </citation>
    <scope>NUCLEOTIDE SEQUENCE</scope>
    <source>
        <strain evidence="5">PM1</strain>
    </source>
</reference>
<gene>
    <name evidence="5" type="ORF">GQ26_0060130</name>
</gene>
<dbReference type="SUPFAM" id="SSF52799">
    <property type="entry name" value="(Phosphotyrosine protein) phosphatases II"/>
    <property type="match status" value="1"/>
</dbReference>
<feature type="compositionally biased region" description="Acidic residues" evidence="2">
    <location>
        <begin position="375"/>
        <end position="394"/>
    </location>
</feature>
<dbReference type="Pfam" id="PF00102">
    <property type="entry name" value="Y_phosphatase"/>
    <property type="match status" value="1"/>
</dbReference>
<feature type="domain" description="Tyrosine-protein phosphatase" evidence="3">
    <location>
        <begin position="229"/>
        <end position="545"/>
    </location>
</feature>
<organism evidence="5">
    <name type="scientific">Talaromyces marneffei PM1</name>
    <dbReference type="NCBI Taxonomy" id="1077442"/>
    <lineage>
        <taxon>Eukaryota</taxon>
        <taxon>Fungi</taxon>
        <taxon>Dikarya</taxon>
        <taxon>Ascomycota</taxon>
        <taxon>Pezizomycotina</taxon>
        <taxon>Eurotiomycetes</taxon>
        <taxon>Eurotiomycetidae</taxon>
        <taxon>Eurotiales</taxon>
        <taxon>Trichocomaceae</taxon>
        <taxon>Talaromyces</taxon>
        <taxon>Talaromyces sect. Talaromyces</taxon>
    </lineage>
</organism>
<dbReference type="AlphaFoldDB" id="A0A093VL33"/>
<dbReference type="PANTHER" id="PTHR19134">
    <property type="entry name" value="RECEPTOR-TYPE TYROSINE-PROTEIN PHOSPHATASE"/>
    <property type="match status" value="1"/>
</dbReference>
<sequence length="608" mass="67846">SALARQSHLHLPPFQPTGLIWVASNPHVNRHYPVTCSEEPKVAGVIVQRITIEPLHLVRLGRPQRPTAAPPTSTTGILDTPKSPSSSLSCPDLTSLQITSLHLDPPSPVSLNPSGDDSFSERGASRASSPTTSGPRGRSRKIAETGKKASRKALSVLNRFRALHHKSSGKMAQSAIRIDTDIHGTKRGLPHDGSEGSDYLAVTDEDQVDTQTTTIPGLPPFLNLPYTEIRKKFEDLEWLQRSRIAEGAMSKDPSHRWAIDTSPEVKARNRYQNVQAWANSRIRLKVPEGECDFINASPITLKDSRTGDETRYIATQGPKVGVHLAHFWHMVFHESADVAVIVMLTQTVEAGREKCAQYFPLDEDDAVMNFPAETDDSLASDQDTQEEEEEEQEKEIEGTSEISGSITLREHYFDEACRSEIRKLELQIGNESKVVWHFLFAGWADYSKPEGEERDALLQLLQRTAERSSSENPRIVHCSAGVGRTGTFIALDHLLRELDSGELLSPKSANEDPIYETVNQLREQRMMMVYNEMQLQFIYEVIREQSIRKLGGSLDDEMALDLRSPKVARLSSNENYTVSDKPELEPETKEDTLATEIPEQSPAVSDDE</sequence>
<dbReference type="PROSITE" id="PS50056">
    <property type="entry name" value="TYR_PHOSPHATASE_2"/>
    <property type="match status" value="1"/>
</dbReference>
<dbReference type="InterPro" id="IPR050348">
    <property type="entry name" value="Protein-Tyr_Phosphatase"/>
</dbReference>
<feature type="domain" description="Tyrosine specific protein phosphatases" evidence="4">
    <location>
        <begin position="455"/>
        <end position="536"/>
    </location>
</feature>
<evidence type="ECO:0000313" key="5">
    <source>
        <dbReference type="EMBL" id="KFX50699.1"/>
    </source>
</evidence>
<comment type="caution">
    <text evidence="5">The sequence shown here is derived from an EMBL/GenBank/DDBJ whole genome shotgun (WGS) entry which is preliminary data.</text>
</comment>
<dbReference type="PROSITE" id="PS00383">
    <property type="entry name" value="TYR_PHOSPHATASE_1"/>
    <property type="match status" value="1"/>
</dbReference>
<proteinExistence type="inferred from homology"/>